<comment type="caution">
    <text evidence="2">The sequence shown here is derived from an EMBL/GenBank/DDBJ whole genome shotgun (WGS) entry which is preliminary data.</text>
</comment>
<feature type="compositionally biased region" description="Polar residues" evidence="1">
    <location>
        <begin position="1"/>
        <end position="20"/>
    </location>
</feature>
<organism evidence="2 3">
    <name type="scientific">Brachionus calyciflorus</name>
    <dbReference type="NCBI Taxonomy" id="104777"/>
    <lineage>
        <taxon>Eukaryota</taxon>
        <taxon>Metazoa</taxon>
        <taxon>Spiralia</taxon>
        <taxon>Gnathifera</taxon>
        <taxon>Rotifera</taxon>
        <taxon>Eurotatoria</taxon>
        <taxon>Monogononta</taxon>
        <taxon>Pseudotrocha</taxon>
        <taxon>Ploima</taxon>
        <taxon>Brachionidae</taxon>
        <taxon>Brachionus</taxon>
    </lineage>
</organism>
<feature type="non-terminal residue" evidence="2">
    <location>
        <position position="192"/>
    </location>
</feature>
<dbReference type="AlphaFoldDB" id="A0A814G9F8"/>
<feature type="region of interest" description="Disordered" evidence="1">
    <location>
        <begin position="1"/>
        <end position="21"/>
    </location>
</feature>
<feature type="region of interest" description="Disordered" evidence="1">
    <location>
        <begin position="62"/>
        <end position="97"/>
    </location>
</feature>
<dbReference type="EMBL" id="CAJNOC010003644">
    <property type="protein sequence ID" value="CAF0991869.1"/>
    <property type="molecule type" value="Genomic_DNA"/>
</dbReference>
<reference evidence="2" key="1">
    <citation type="submission" date="2021-02" db="EMBL/GenBank/DDBJ databases">
        <authorList>
            <person name="Nowell W R."/>
        </authorList>
    </citation>
    <scope>NUCLEOTIDE SEQUENCE</scope>
    <source>
        <strain evidence="2">Ploen Becks lab</strain>
    </source>
</reference>
<evidence type="ECO:0000313" key="2">
    <source>
        <dbReference type="EMBL" id="CAF0991869.1"/>
    </source>
</evidence>
<gene>
    <name evidence="2" type="ORF">OXX778_LOCUS15954</name>
</gene>
<protein>
    <submittedName>
        <fullName evidence="2">Uncharacterized protein</fullName>
    </submittedName>
</protein>
<accession>A0A814G9F8</accession>
<keyword evidence="3" id="KW-1185">Reference proteome</keyword>
<evidence type="ECO:0000313" key="3">
    <source>
        <dbReference type="Proteomes" id="UP000663879"/>
    </source>
</evidence>
<name>A0A814G9F8_9BILA</name>
<feature type="compositionally biased region" description="Polar residues" evidence="1">
    <location>
        <begin position="70"/>
        <end position="79"/>
    </location>
</feature>
<dbReference type="Proteomes" id="UP000663879">
    <property type="component" value="Unassembled WGS sequence"/>
</dbReference>
<sequence length="192" mass="21683">MNRLNRNPFNPTGSMSSVISGNFDDDDTSSVISATHSGRPSRLHSDITLEFIDEFFNPLSTKKPNDRKITQGTNLQSATGGRGLTRDRFSSSASTTSSKSDYQFKTQEYLPFHVAREKSNNFEYAKIRQQYENKYWEQIDNQSQVGSTLRSDEMSSVVGSAMSQIESVTTISTSKSTHQKIMNQMRQIEKIN</sequence>
<evidence type="ECO:0000256" key="1">
    <source>
        <dbReference type="SAM" id="MobiDB-lite"/>
    </source>
</evidence>
<proteinExistence type="predicted"/>